<keyword evidence="6" id="KW-1185">Reference proteome</keyword>
<dbReference type="InterPro" id="IPR013656">
    <property type="entry name" value="PAS_4"/>
</dbReference>
<dbReference type="InterPro" id="IPR036890">
    <property type="entry name" value="HATPase_C_sf"/>
</dbReference>
<dbReference type="NCBIfam" id="TIGR00229">
    <property type="entry name" value="sensory_box"/>
    <property type="match status" value="2"/>
</dbReference>
<dbReference type="InterPro" id="IPR036457">
    <property type="entry name" value="PPM-type-like_dom_sf"/>
</dbReference>
<dbReference type="InterPro" id="IPR052016">
    <property type="entry name" value="Bact_Sigma-Reg"/>
</dbReference>
<dbReference type="InterPro" id="IPR013767">
    <property type="entry name" value="PAS_fold"/>
</dbReference>
<name>A0A4V1NQC2_9ACTN</name>
<dbReference type="InterPro" id="IPR000014">
    <property type="entry name" value="PAS"/>
</dbReference>
<dbReference type="SUPFAM" id="SSF55785">
    <property type="entry name" value="PYP-like sensor domain (PAS domain)"/>
    <property type="match status" value="2"/>
</dbReference>
<reference evidence="5 6" key="1">
    <citation type="submission" date="2019-01" db="EMBL/GenBank/DDBJ databases">
        <title>Draft genome sequences of the type strain Streptomyces sioyaensis DSM 40032 and its novel strain, TM32, a thermotolerant antibiotics-producing actinobacterium.</title>
        <authorList>
            <person name="Nakaew N."/>
            <person name="Lumyong S."/>
            <person name="Sloan W.T."/>
            <person name="Sungthong R."/>
        </authorList>
    </citation>
    <scope>NUCLEOTIDE SEQUENCE [LARGE SCALE GENOMIC DNA]</scope>
    <source>
        <strain evidence="5 6">DSM 40032</strain>
    </source>
</reference>
<dbReference type="GO" id="GO:0016791">
    <property type="term" value="F:phosphatase activity"/>
    <property type="evidence" value="ECO:0007669"/>
    <property type="project" value="TreeGrafter"/>
</dbReference>
<evidence type="ECO:0000256" key="1">
    <source>
        <dbReference type="ARBA" id="ARBA00022801"/>
    </source>
</evidence>
<dbReference type="Gene3D" id="3.60.40.10">
    <property type="entry name" value="PPM-type phosphatase domain"/>
    <property type="match status" value="1"/>
</dbReference>
<dbReference type="CDD" id="cd16936">
    <property type="entry name" value="HATPase_RsbW-like"/>
    <property type="match status" value="1"/>
</dbReference>
<comment type="caution">
    <text evidence="5">The sequence shown here is derived from an EMBL/GenBank/DDBJ whole genome shotgun (WGS) entry which is preliminary data.</text>
</comment>
<feature type="domain" description="PAC" evidence="4">
    <location>
        <begin position="193"/>
        <end position="247"/>
    </location>
</feature>
<keyword evidence="1" id="KW-0378">Hydrolase</keyword>
<dbReference type="InterPro" id="IPR001932">
    <property type="entry name" value="PPM-type_phosphatase-like_dom"/>
</dbReference>
<protein>
    <submittedName>
        <fullName evidence="5">PAS domain S-box protein</fullName>
    </submittedName>
</protein>
<sequence>MSTSPVAPVVGDGRGRGGAPSAARTAMVTVDSRGVVVAWSREAENLLGYPRSEVLGRPAVSLLAGPFEADLPTSVHVRHRDGHRVACQLQLRPDRTSADHLRWSVALTTTEAWPPDGFDSTIVESLLRHSPVALVVCGPDLRLLRINHAAEALHTIPQQKAAAGRRLSEAWPGLLGERAEEALERALASGAPAAMEMRFPPPRDPRREHIFQASAFPLHDGQGRPVGAALAVVDVTDRRQAQECLSLLAEAGTRLGTSLDVLSTARELTEMAVPRLADSVCVDAVDAVLRGEEPALETVGSGLMLRRAASRSTRTMSSTAYPVGELTTVPATVPTPHNQCLADLRPRLISSLDPGAEWLAQDPVRSRRIIDEGIHSLMVVPLCVRGAVLGIVSFYRSALQPGPYRQEDLSLATELVDRTAVCLHHALRYTHERNATLVLQRSLCTHDVPTQSAVEIAYGYTPSDTTGAWFDVVPLSGARVALVIGEAQGHGLQAAAGMAQLRAALSALADLDLPPDEILARMNDLVVRRDLESQVAEEGCVLAGSSCLYLVYDPVLRQCTFARAGSPAPVVVLPDGAVQASDCPARPALGVGEEPFRKVDLELPEGALLALSTDGLLRAKDGDPRSGPAELARVLTRPGRSVAQGCRRITQALPPEEAAALLVIRTRALAPYQVATWDLPTDPAVVGTARALAEQQLALWDLTGTAFTTVLVISELITNAIRHARGPVRLRLIRDRTLTCEVSDGSSSAPHLRHARTVDEGGRGLFIVAQLTQRWGVRYGNDGKTIWAEQALTADSGD</sequence>
<accession>A0A4V1NQC2</accession>
<dbReference type="RefSeq" id="WP_129247387.1">
    <property type="nucleotide sequence ID" value="NZ_JABZEL010000001.1"/>
</dbReference>
<dbReference type="InterPro" id="IPR029016">
    <property type="entry name" value="GAF-like_dom_sf"/>
</dbReference>
<dbReference type="Proteomes" id="UP000289482">
    <property type="component" value="Unassembled WGS sequence"/>
</dbReference>
<dbReference type="Gene3D" id="3.30.450.20">
    <property type="entry name" value="PAS domain"/>
    <property type="match status" value="2"/>
</dbReference>
<evidence type="ECO:0000313" key="6">
    <source>
        <dbReference type="Proteomes" id="UP000289482"/>
    </source>
</evidence>
<dbReference type="SMART" id="SM00331">
    <property type="entry name" value="PP2C_SIG"/>
    <property type="match status" value="1"/>
</dbReference>
<dbReference type="InterPro" id="IPR035965">
    <property type="entry name" value="PAS-like_dom_sf"/>
</dbReference>
<feature type="compositionally biased region" description="Low complexity" evidence="2">
    <location>
        <begin position="1"/>
        <end position="11"/>
    </location>
</feature>
<dbReference type="GeneID" id="95778475"/>
<evidence type="ECO:0000259" key="3">
    <source>
        <dbReference type="PROSITE" id="PS50112"/>
    </source>
</evidence>
<dbReference type="InterPro" id="IPR000700">
    <property type="entry name" value="PAS-assoc_C"/>
</dbReference>
<dbReference type="Gene3D" id="3.30.450.40">
    <property type="match status" value="1"/>
</dbReference>
<evidence type="ECO:0000256" key="2">
    <source>
        <dbReference type="SAM" id="MobiDB-lite"/>
    </source>
</evidence>
<dbReference type="CDD" id="cd00130">
    <property type="entry name" value="PAS"/>
    <property type="match status" value="1"/>
</dbReference>
<feature type="region of interest" description="Disordered" evidence="2">
    <location>
        <begin position="1"/>
        <end position="24"/>
    </location>
</feature>
<dbReference type="Pfam" id="PF07228">
    <property type="entry name" value="SpoIIE"/>
    <property type="match status" value="1"/>
</dbReference>
<evidence type="ECO:0000259" key="4">
    <source>
        <dbReference type="PROSITE" id="PS50113"/>
    </source>
</evidence>
<dbReference type="SMART" id="SM00091">
    <property type="entry name" value="PAS"/>
    <property type="match status" value="2"/>
</dbReference>
<dbReference type="SUPFAM" id="SSF55874">
    <property type="entry name" value="ATPase domain of HSP90 chaperone/DNA topoisomerase II/histidine kinase"/>
    <property type="match status" value="1"/>
</dbReference>
<dbReference type="PANTHER" id="PTHR43156:SF2">
    <property type="entry name" value="STAGE II SPORULATION PROTEIN E"/>
    <property type="match status" value="1"/>
</dbReference>
<dbReference type="Gene3D" id="3.30.565.10">
    <property type="entry name" value="Histidine kinase-like ATPase, C-terminal domain"/>
    <property type="match status" value="1"/>
</dbReference>
<dbReference type="InterPro" id="IPR003594">
    <property type="entry name" value="HATPase_dom"/>
</dbReference>
<dbReference type="FunFam" id="3.30.565.10:FF:000028">
    <property type="entry name" value="PAS sensor protein"/>
    <property type="match status" value="1"/>
</dbReference>
<dbReference type="SUPFAM" id="SSF55781">
    <property type="entry name" value="GAF domain-like"/>
    <property type="match status" value="1"/>
</dbReference>
<dbReference type="PROSITE" id="PS50113">
    <property type="entry name" value="PAC"/>
    <property type="match status" value="1"/>
</dbReference>
<dbReference type="AlphaFoldDB" id="A0A4V1NQC2"/>
<dbReference type="PROSITE" id="PS50112">
    <property type="entry name" value="PAS"/>
    <property type="match status" value="1"/>
</dbReference>
<dbReference type="InterPro" id="IPR003018">
    <property type="entry name" value="GAF"/>
</dbReference>
<evidence type="ECO:0000313" key="5">
    <source>
        <dbReference type="EMBL" id="RXS67810.1"/>
    </source>
</evidence>
<dbReference type="Pfam" id="PF01590">
    <property type="entry name" value="GAF"/>
    <property type="match status" value="1"/>
</dbReference>
<dbReference type="PANTHER" id="PTHR43156">
    <property type="entry name" value="STAGE II SPORULATION PROTEIN E-RELATED"/>
    <property type="match status" value="1"/>
</dbReference>
<proteinExistence type="predicted"/>
<dbReference type="Pfam" id="PF08448">
    <property type="entry name" value="PAS_4"/>
    <property type="match status" value="1"/>
</dbReference>
<dbReference type="GO" id="GO:0006355">
    <property type="term" value="P:regulation of DNA-templated transcription"/>
    <property type="evidence" value="ECO:0007669"/>
    <property type="project" value="InterPro"/>
</dbReference>
<dbReference type="Pfam" id="PF00989">
    <property type="entry name" value="PAS"/>
    <property type="match status" value="1"/>
</dbReference>
<organism evidence="5 6">
    <name type="scientific">Streptomyces sioyaensis</name>
    <dbReference type="NCBI Taxonomy" id="67364"/>
    <lineage>
        <taxon>Bacteria</taxon>
        <taxon>Bacillati</taxon>
        <taxon>Actinomycetota</taxon>
        <taxon>Actinomycetes</taxon>
        <taxon>Kitasatosporales</taxon>
        <taxon>Streptomycetaceae</taxon>
        <taxon>Streptomyces</taxon>
    </lineage>
</organism>
<feature type="domain" description="PAS" evidence="3">
    <location>
        <begin position="21"/>
        <end position="66"/>
    </location>
</feature>
<dbReference type="Pfam" id="PF13581">
    <property type="entry name" value="HATPase_c_2"/>
    <property type="match status" value="1"/>
</dbReference>
<gene>
    <name evidence="5" type="ORF">EST54_10790</name>
</gene>
<dbReference type="EMBL" id="SDIF01000022">
    <property type="protein sequence ID" value="RXS67810.1"/>
    <property type="molecule type" value="Genomic_DNA"/>
</dbReference>